<evidence type="ECO:0000259" key="7">
    <source>
        <dbReference type="Pfam" id="PF09004"/>
    </source>
</evidence>
<dbReference type="GO" id="GO:0016706">
    <property type="term" value="F:2-oxoglutarate-dependent dioxygenase activity"/>
    <property type="evidence" value="ECO:0007669"/>
    <property type="project" value="InterPro"/>
</dbReference>
<dbReference type="GO" id="GO:0097193">
    <property type="term" value="P:intrinsic apoptotic signaling pathway"/>
    <property type="evidence" value="ECO:0007669"/>
    <property type="project" value="TreeGrafter"/>
</dbReference>
<comment type="subcellular location">
    <subcellularLocation>
        <location evidence="1">Membrane</location>
        <topology evidence="1">Multi-pass membrane protein</topology>
    </subcellularLocation>
</comment>
<feature type="transmembrane region" description="Helical" evidence="6">
    <location>
        <begin position="322"/>
        <end position="347"/>
    </location>
</feature>
<feature type="transmembrane region" description="Helical" evidence="6">
    <location>
        <begin position="263"/>
        <end position="286"/>
    </location>
</feature>
<dbReference type="PANTHER" id="PTHR16932:SF18">
    <property type="entry name" value="INTERFERON, ALPHA-INDUCIBLE PROTEIN 27-LIKE 2"/>
    <property type="match status" value="1"/>
</dbReference>
<dbReference type="GO" id="GO:0008168">
    <property type="term" value="F:methyltransferase activity"/>
    <property type="evidence" value="ECO:0007669"/>
    <property type="project" value="InterPro"/>
</dbReference>
<reference evidence="8" key="1">
    <citation type="journal article" date="2023" name="Front. Mar. Sci.">
        <title>A new Merluccius polli reference genome to investigate the effects of global change in West African waters.</title>
        <authorList>
            <person name="Mateo J.L."/>
            <person name="Blanco-Fernandez C."/>
            <person name="Garcia-Vazquez E."/>
            <person name="Machado-Schiaffino G."/>
        </authorList>
    </citation>
    <scope>NUCLEOTIDE SEQUENCE</scope>
    <source>
        <strain evidence="8">C29</strain>
        <tissue evidence="8">Fin</tissue>
    </source>
</reference>
<gene>
    <name evidence="8" type="primary">Ifi27l2a_0</name>
    <name evidence="8" type="ORF">N1851_029947</name>
</gene>
<dbReference type="Gene3D" id="6.10.110.10">
    <property type="match status" value="2"/>
</dbReference>
<keyword evidence="3 6" id="KW-0812">Transmembrane</keyword>
<evidence type="ECO:0000256" key="1">
    <source>
        <dbReference type="ARBA" id="ARBA00004141"/>
    </source>
</evidence>
<feature type="transmembrane region" description="Helical" evidence="6">
    <location>
        <begin position="76"/>
        <end position="97"/>
    </location>
</feature>
<evidence type="ECO:0000256" key="2">
    <source>
        <dbReference type="ARBA" id="ARBA00007262"/>
    </source>
</evidence>
<evidence type="ECO:0000256" key="4">
    <source>
        <dbReference type="ARBA" id="ARBA00022989"/>
    </source>
</evidence>
<dbReference type="Pfam" id="PF06140">
    <property type="entry name" value="Ifi-6-16"/>
    <property type="match status" value="1"/>
</dbReference>
<name>A0AA47NS84_MERPO</name>
<dbReference type="InterPro" id="IPR009311">
    <property type="entry name" value="IFI6/IFI27-like"/>
</dbReference>
<evidence type="ECO:0000256" key="3">
    <source>
        <dbReference type="ARBA" id="ARBA00022692"/>
    </source>
</evidence>
<comment type="caution">
    <text evidence="8">The sequence shown here is derived from an EMBL/GenBank/DDBJ whole genome shotgun (WGS) entry which is preliminary data.</text>
</comment>
<feature type="domain" description="Alkylated DNA repair protein AlkB homologue 8 N-terminal" evidence="7">
    <location>
        <begin position="43"/>
        <end position="83"/>
    </location>
</feature>
<accession>A0AA47NS84</accession>
<dbReference type="InterPro" id="IPR015095">
    <property type="entry name" value="AlkB_hom8_N"/>
</dbReference>
<dbReference type="Pfam" id="PF09004">
    <property type="entry name" value="ALKBH8_N"/>
    <property type="match status" value="1"/>
</dbReference>
<evidence type="ECO:0000313" key="8">
    <source>
        <dbReference type="EMBL" id="KAK0134452.1"/>
    </source>
</evidence>
<keyword evidence="9" id="KW-1185">Reference proteome</keyword>
<evidence type="ECO:0000313" key="9">
    <source>
        <dbReference type="Proteomes" id="UP001174136"/>
    </source>
</evidence>
<evidence type="ECO:0000256" key="6">
    <source>
        <dbReference type="SAM" id="Phobius"/>
    </source>
</evidence>
<keyword evidence="4 6" id="KW-1133">Transmembrane helix</keyword>
<feature type="transmembrane region" description="Helical" evidence="6">
    <location>
        <begin position="298"/>
        <end position="316"/>
    </location>
</feature>
<organism evidence="8 9">
    <name type="scientific">Merluccius polli</name>
    <name type="common">Benguela hake</name>
    <name type="synonym">Merluccius cadenati</name>
    <dbReference type="NCBI Taxonomy" id="89951"/>
    <lineage>
        <taxon>Eukaryota</taxon>
        <taxon>Metazoa</taxon>
        <taxon>Chordata</taxon>
        <taxon>Craniata</taxon>
        <taxon>Vertebrata</taxon>
        <taxon>Euteleostomi</taxon>
        <taxon>Actinopterygii</taxon>
        <taxon>Neopterygii</taxon>
        <taxon>Teleostei</taxon>
        <taxon>Neoteleostei</taxon>
        <taxon>Acanthomorphata</taxon>
        <taxon>Zeiogadaria</taxon>
        <taxon>Gadariae</taxon>
        <taxon>Gadiformes</taxon>
        <taxon>Gadoidei</taxon>
        <taxon>Merlucciidae</taxon>
        <taxon>Merluccius</taxon>
    </lineage>
</organism>
<protein>
    <submittedName>
        <fullName evidence="8">Interferon alpha-inducible protein 27-like protein 2A</fullName>
    </submittedName>
</protein>
<feature type="transmembrane region" description="Helical" evidence="6">
    <location>
        <begin position="232"/>
        <end position="257"/>
    </location>
</feature>
<dbReference type="PANTHER" id="PTHR16932">
    <property type="entry name" value="INTERFERON ALPHA-INDUCIBLE PROTEIN 27"/>
    <property type="match status" value="1"/>
</dbReference>
<dbReference type="InterPro" id="IPR038213">
    <property type="entry name" value="IFI6/IFI27-like_sf"/>
</dbReference>
<feature type="transmembrane region" description="Helical" evidence="6">
    <location>
        <begin position="187"/>
        <end position="220"/>
    </location>
</feature>
<dbReference type="AlphaFoldDB" id="A0AA47NS84"/>
<comment type="similarity">
    <text evidence="2">Belongs to the IFI6/IFI27 family.</text>
</comment>
<dbReference type="Proteomes" id="UP001174136">
    <property type="component" value="Unassembled WGS sequence"/>
</dbReference>
<dbReference type="GO" id="GO:0031966">
    <property type="term" value="C:mitochondrial membrane"/>
    <property type="evidence" value="ECO:0007669"/>
    <property type="project" value="TreeGrafter"/>
</dbReference>
<evidence type="ECO:0000256" key="5">
    <source>
        <dbReference type="ARBA" id="ARBA00023136"/>
    </source>
</evidence>
<keyword evidence="5 6" id="KW-0472">Membrane</keyword>
<dbReference type="EMBL" id="JAOPHQ010005705">
    <property type="protein sequence ID" value="KAK0134452.1"/>
    <property type="molecule type" value="Genomic_DNA"/>
</dbReference>
<dbReference type="GO" id="GO:0001836">
    <property type="term" value="P:release of cytochrome c from mitochondria"/>
    <property type="evidence" value="ECO:0007669"/>
    <property type="project" value="TreeGrafter"/>
</dbReference>
<sequence>MVIHFGREKRMPSQPLRIRGEVVEEEVEDYKYLGVVIDNRLDWKSNTEAVYKKGMSRLYFLRKLRSFNVCSKMLEIFYQSVVASAIFFAAVCWGSSIRASDTNRLDKITKKAGSVLGLRLESFESVVERRMLKKLLSIIDNDQHPLHHTVDSGAPSLTGCSSSAVEGTDTGNRSCHMPSHCTANNSVTAAIAGALGAGLTVAAAPLVLGAVGFTVAGITAGSYAAGMMSAAALANGGGVAAGGLVAMLQSAAVVGLGTAASTAVAGLTVAAAPLVLGAVGFTAVGITAGSYAAGMMSTAAIANGGGVAAGGVVALLQSAGVVGLGTAVSTAVGGAGGAAAAAVAAILI</sequence>
<proteinExistence type="inferred from homology"/>